<name>A0AAN7SKT0_9COLE</name>
<dbReference type="EMBL" id="JARPUR010000007">
    <property type="protein sequence ID" value="KAK4872803.1"/>
    <property type="molecule type" value="Genomic_DNA"/>
</dbReference>
<gene>
    <name evidence="2" type="ORF">RN001_014832</name>
</gene>
<dbReference type="InterPro" id="IPR019034">
    <property type="entry name" value="UPF0390"/>
</dbReference>
<proteinExistence type="predicted"/>
<feature type="region of interest" description="Disordered" evidence="1">
    <location>
        <begin position="69"/>
        <end position="96"/>
    </location>
</feature>
<reference evidence="3" key="1">
    <citation type="submission" date="2023-01" db="EMBL/GenBank/DDBJ databases">
        <title>Key to firefly adult light organ development and bioluminescence: homeobox transcription factors regulate luciferase expression and transportation to peroxisome.</title>
        <authorList>
            <person name="Fu X."/>
        </authorList>
    </citation>
    <scope>NUCLEOTIDE SEQUENCE [LARGE SCALE GENOMIC DNA]</scope>
</reference>
<organism evidence="2 3">
    <name type="scientific">Aquatica leii</name>
    <dbReference type="NCBI Taxonomy" id="1421715"/>
    <lineage>
        <taxon>Eukaryota</taxon>
        <taxon>Metazoa</taxon>
        <taxon>Ecdysozoa</taxon>
        <taxon>Arthropoda</taxon>
        <taxon>Hexapoda</taxon>
        <taxon>Insecta</taxon>
        <taxon>Pterygota</taxon>
        <taxon>Neoptera</taxon>
        <taxon>Endopterygota</taxon>
        <taxon>Coleoptera</taxon>
        <taxon>Polyphaga</taxon>
        <taxon>Elateriformia</taxon>
        <taxon>Elateroidea</taxon>
        <taxon>Lampyridae</taxon>
        <taxon>Luciolinae</taxon>
        <taxon>Aquatica</taxon>
    </lineage>
</organism>
<keyword evidence="3" id="KW-1185">Reference proteome</keyword>
<evidence type="ECO:0000313" key="2">
    <source>
        <dbReference type="EMBL" id="KAK4872803.1"/>
    </source>
</evidence>
<feature type="compositionally biased region" description="Basic residues" evidence="1">
    <location>
        <begin position="1"/>
        <end position="10"/>
    </location>
</feature>
<accession>A0AAN7SKT0</accession>
<sequence length="96" mass="10736">MPQGKLKVKSKLPAAVKSKKGKGKAMTQRANHPIKPKKQMLQETQKMKRVVTKNVNKAVEDEMRSRAYDGQKKKLSKAQEAVAAYHNEQESGTSNT</sequence>
<protein>
    <submittedName>
        <fullName evidence="2">Uncharacterized protein</fullName>
    </submittedName>
</protein>
<comment type="caution">
    <text evidence="2">The sequence shown here is derived from an EMBL/GenBank/DDBJ whole genome shotgun (WGS) entry which is preliminary data.</text>
</comment>
<dbReference type="Pfam" id="PF09495">
    <property type="entry name" value="DUF2462"/>
    <property type="match status" value="1"/>
</dbReference>
<evidence type="ECO:0000313" key="3">
    <source>
        <dbReference type="Proteomes" id="UP001353858"/>
    </source>
</evidence>
<feature type="region of interest" description="Disordered" evidence="1">
    <location>
        <begin position="1"/>
        <end position="30"/>
    </location>
</feature>
<dbReference type="AlphaFoldDB" id="A0AAN7SKT0"/>
<evidence type="ECO:0000256" key="1">
    <source>
        <dbReference type="SAM" id="MobiDB-lite"/>
    </source>
</evidence>
<dbReference type="Proteomes" id="UP001353858">
    <property type="component" value="Unassembled WGS sequence"/>
</dbReference>